<protein>
    <submittedName>
        <fullName evidence="1">Uncharacterized protein</fullName>
    </submittedName>
</protein>
<dbReference type="KEGG" id="vg:65066753"/>
<dbReference type="Proteomes" id="UP000224291">
    <property type="component" value="Segment"/>
</dbReference>
<dbReference type="GeneID" id="65066753"/>
<name>A0A0H4ITL2_9CAUD</name>
<keyword evidence="2" id="KW-1185">Reference proteome</keyword>
<evidence type="ECO:0000313" key="2">
    <source>
        <dbReference type="Proteomes" id="UP000224291"/>
    </source>
</evidence>
<reference evidence="1 2" key="1">
    <citation type="submission" date="2015-05" db="EMBL/GenBank/DDBJ databases">
        <authorList>
            <person name="Liu X."/>
            <person name="Tong Y."/>
            <person name="Huang Y."/>
            <person name="Fan H."/>
            <person name="An X."/>
            <person name="Mi Z."/>
            <person name="Zhang Z."/>
        </authorList>
    </citation>
    <scope>NUCLEOTIDE SEQUENCE [LARGE SCALE GENOMIC DNA]</scope>
</reference>
<evidence type="ECO:0000313" key="1">
    <source>
        <dbReference type="EMBL" id="AKO61644.1"/>
    </source>
</evidence>
<dbReference type="RefSeq" id="YP_010077837.1">
    <property type="nucleotide sequence ID" value="NC_054952.1"/>
</dbReference>
<proteinExistence type="predicted"/>
<organism evidence="1 2">
    <name type="scientific">Stenotrophomonas phage IME-SM1</name>
    <dbReference type="NCBI Taxonomy" id="1654717"/>
    <lineage>
        <taxon>Viruses</taxon>
        <taxon>Duplodnaviria</taxon>
        <taxon>Heunggongvirae</taxon>
        <taxon>Uroviricota</taxon>
        <taxon>Caudoviricetes</taxon>
        <taxon>Menderavirus</taxon>
        <taxon>Menderavirus IMESM1</taxon>
    </lineage>
</organism>
<accession>A0A0H4ITL2</accession>
<dbReference type="EMBL" id="KR560069">
    <property type="protein sequence ID" value="AKO61644.1"/>
    <property type="molecule type" value="Genomic_DNA"/>
</dbReference>
<sequence>MELAYRIVNSKGAQIGPLYHDWVTADKARNRYKEGKRGAWKKYRIQTLEFVVIAEEPEEI</sequence>